<comment type="caution">
    <text evidence="3">The sequence shown here is derived from an EMBL/GenBank/DDBJ whole genome shotgun (WGS) entry which is preliminary data.</text>
</comment>
<feature type="compositionally biased region" description="Pro residues" evidence="1">
    <location>
        <begin position="164"/>
        <end position="186"/>
    </location>
</feature>
<name>A0ABD3HFL7_9MARC</name>
<feature type="compositionally biased region" description="Low complexity" evidence="1">
    <location>
        <begin position="116"/>
        <end position="136"/>
    </location>
</feature>
<dbReference type="EMBL" id="JBJQOH010000004">
    <property type="protein sequence ID" value="KAL3690208.1"/>
    <property type="molecule type" value="Genomic_DNA"/>
</dbReference>
<evidence type="ECO:0000256" key="2">
    <source>
        <dbReference type="SAM" id="Phobius"/>
    </source>
</evidence>
<evidence type="ECO:0000313" key="3">
    <source>
        <dbReference type="EMBL" id="KAL3690208.1"/>
    </source>
</evidence>
<keyword evidence="2" id="KW-0472">Membrane</keyword>
<feature type="compositionally biased region" description="Gly residues" evidence="1">
    <location>
        <begin position="67"/>
        <end position="89"/>
    </location>
</feature>
<gene>
    <name evidence="3" type="ORF">R1sor_016517</name>
</gene>
<keyword evidence="2" id="KW-1133">Transmembrane helix</keyword>
<dbReference type="NCBIfam" id="TIGR01571">
    <property type="entry name" value="A_thal_Cys_rich"/>
    <property type="match status" value="1"/>
</dbReference>
<dbReference type="PANTHER" id="PTHR15907">
    <property type="entry name" value="DUF614 FAMILY PROTEIN-RELATED"/>
    <property type="match status" value="1"/>
</dbReference>
<protein>
    <submittedName>
        <fullName evidence="3">Uncharacterized protein</fullName>
    </submittedName>
</protein>
<reference evidence="3 4" key="1">
    <citation type="submission" date="2024-09" db="EMBL/GenBank/DDBJ databases">
        <title>Chromosome-scale assembly of Riccia sorocarpa.</title>
        <authorList>
            <person name="Paukszto L."/>
        </authorList>
    </citation>
    <scope>NUCLEOTIDE SEQUENCE [LARGE SCALE GENOMIC DNA]</scope>
    <source>
        <strain evidence="3">LP-2024</strain>
        <tissue evidence="3">Aerial parts of the thallus</tissue>
    </source>
</reference>
<dbReference type="InterPro" id="IPR006461">
    <property type="entry name" value="PLAC_motif_containing"/>
</dbReference>
<dbReference type="Proteomes" id="UP001633002">
    <property type="component" value="Unassembled WGS sequence"/>
</dbReference>
<keyword evidence="4" id="KW-1185">Reference proteome</keyword>
<proteinExistence type="predicted"/>
<feature type="transmembrane region" description="Helical" evidence="2">
    <location>
        <begin position="330"/>
        <end position="349"/>
    </location>
</feature>
<accession>A0ABD3HFL7</accession>
<feature type="compositionally biased region" description="Pro residues" evidence="1">
    <location>
        <begin position="222"/>
        <end position="231"/>
    </location>
</feature>
<dbReference type="AlphaFoldDB" id="A0ABD3HFL7"/>
<feature type="compositionally biased region" description="Pro residues" evidence="1">
    <location>
        <begin position="250"/>
        <end position="272"/>
    </location>
</feature>
<keyword evidence="2" id="KW-0812">Transmembrane</keyword>
<sequence>MDATSNYGTGVDHSGTADVYATGAHDNDYLGAGGDHQYDSSGNLGRSGADQHASGANGGDYNHYGEESGGNPQGGGNNGGAGGAGGGGAAYSVEVEMNWSQPEDDPYQQHQGEGPPGQAQNQQPAYNPQQAYNPNPNLRPPPAYNPNAGARPHPSRPPSRESRPPPPTNAYPPSNHPPPPPPPNAYPPNAYQHPPPQGNPREFESPHHPRSRYAGGQGAPGYAPPPQPSPGPQGYGGSPGMGQNANYGYAPPPAGYPPHQPPVAAPPGPPPFNAQVLRPDIGPAVPWSSELFDFVEDCYGCPLAFLAPCVTFGQIAEIVDTGYNRCQTAGIIYALAFWLGIPCLYSFVYRTRMRHRFNLREDPLSDFCVHFWCECCALAQEYRELRYRGIDPTLGFDMQRDAIMQAMNAPVPPKMQGRGPPPPL</sequence>
<evidence type="ECO:0000313" key="4">
    <source>
        <dbReference type="Proteomes" id="UP001633002"/>
    </source>
</evidence>
<evidence type="ECO:0000256" key="1">
    <source>
        <dbReference type="SAM" id="MobiDB-lite"/>
    </source>
</evidence>
<feature type="region of interest" description="Disordered" evidence="1">
    <location>
        <begin position="20"/>
        <end position="276"/>
    </location>
</feature>
<organism evidence="3 4">
    <name type="scientific">Riccia sorocarpa</name>
    <dbReference type="NCBI Taxonomy" id="122646"/>
    <lineage>
        <taxon>Eukaryota</taxon>
        <taxon>Viridiplantae</taxon>
        <taxon>Streptophyta</taxon>
        <taxon>Embryophyta</taxon>
        <taxon>Marchantiophyta</taxon>
        <taxon>Marchantiopsida</taxon>
        <taxon>Marchantiidae</taxon>
        <taxon>Marchantiales</taxon>
        <taxon>Ricciaceae</taxon>
        <taxon>Riccia</taxon>
    </lineage>
</organism>
<dbReference type="Pfam" id="PF04749">
    <property type="entry name" value="PLAC8"/>
    <property type="match status" value="1"/>
</dbReference>